<keyword evidence="7 9" id="KW-0472">Membrane</keyword>
<dbReference type="InterPro" id="IPR010917">
    <property type="entry name" value="TonB_rcpt_CS"/>
</dbReference>
<dbReference type="InterPro" id="IPR000531">
    <property type="entry name" value="Beta-barrel_TonB"/>
</dbReference>
<dbReference type="PANTHER" id="PTHR30069:SF40">
    <property type="entry name" value="TONB-DEPENDENT RECEPTOR NMB0964-RELATED"/>
    <property type="match status" value="1"/>
</dbReference>
<feature type="short sequence motif" description="TonB C-terminal box" evidence="10">
    <location>
        <begin position="667"/>
        <end position="684"/>
    </location>
</feature>
<evidence type="ECO:0000313" key="15">
    <source>
        <dbReference type="EMBL" id="MEB5477034.1"/>
    </source>
</evidence>
<evidence type="ECO:0000256" key="1">
    <source>
        <dbReference type="ARBA" id="ARBA00004571"/>
    </source>
</evidence>
<keyword evidence="8 9" id="KW-0998">Cell outer membrane</keyword>
<dbReference type="SUPFAM" id="SSF56935">
    <property type="entry name" value="Porins"/>
    <property type="match status" value="1"/>
</dbReference>
<keyword evidence="6 11" id="KW-0798">TonB box</keyword>
<evidence type="ECO:0000259" key="14">
    <source>
        <dbReference type="Pfam" id="PF07715"/>
    </source>
</evidence>
<evidence type="ECO:0000256" key="10">
    <source>
        <dbReference type="PROSITE-ProRule" id="PRU10144"/>
    </source>
</evidence>
<keyword evidence="3 9" id="KW-1134">Transmembrane beta strand</keyword>
<dbReference type="InterPro" id="IPR039426">
    <property type="entry name" value="TonB-dep_rcpt-like"/>
</dbReference>
<evidence type="ECO:0000256" key="11">
    <source>
        <dbReference type="RuleBase" id="RU003357"/>
    </source>
</evidence>
<dbReference type="InterPro" id="IPR012910">
    <property type="entry name" value="Plug_dom"/>
</dbReference>
<dbReference type="Pfam" id="PF00593">
    <property type="entry name" value="TonB_dep_Rec_b-barrel"/>
    <property type="match status" value="1"/>
</dbReference>
<evidence type="ECO:0000256" key="6">
    <source>
        <dbReference type="ARBA" id="ARBA00023077"/>
    </source>
</evidence>
<evidence type="ECO:0000256" key="4">
    <source>
        <dbReference type="ARBA" id="ARBA00022692"/>
    </source>
</evidence>
<evidence type="ECO:0000256" key="2">
    <source>
        <dbReference type="ARBA" id="ARBA00022448"/>
    </source>
</evidence>
<keyword evidence="5 12" id="KW-0732">Signal</keyword>
<reference evidence="15 16" key="1">
    <citation type="submission" date="2019-08" db="EMBL/GenBank/DDBJ databases">
        <title>Five species of Acinetobacter isolated from floral nectar and animal pollinators.</title>
        <authorList>
            <person name="Hendry T.A."/>
        </authorList>
    </citation>
    <scope>NUCLEOTIDE SEQUENCE [LARGE SCALE GENOMIC DNA]</scope>
    <source>
        <strain evidence="15 16">MD18.27</strain>
    </source>
</reference>
<organism evidence="15 16">
    <name type="scientific">Acinetobacter pollinis</name>
    <dbReference type="NCBI Taxonomy" id="2605270"/>
    <lineage>
        <taxon>Bacteria</taxon>
        <taxon>Pseudomonadati</taxon>
        <taxon>Pseudomonadota</taxon>
        <taxon>Gammaproteobacteria</taxon>
        <taxon>Moraxellales</taxon>
        <taxon>Moraxellaceae</taxon>
        <taxon>Acinetobacter</taxon>
    </lineage>
</organism>
<evidence type="ECO:0000313" key="16">
    <source>
        <dbReference type="Proteomes" id="UP001339883"/>
    </source>
</evidence>
<sequence length="684" mass="75938">MYIKQHLFVLSLLSVAMQSAFAEQVADSSVVDRLSPIELKADKTPSSLLDTTAGDHVLQQKQLIEGATTIGNALNGQSGVYAAQYTGGVSRPVIRGLDGARVKITENGGDALDVSSVSPDHAVTVDPNSAQEIQILKGPEALLYGAGSVGGLINVVDNKIPTQMPEKGYEGRIGARYNTASDEMLYSGNATIGLGDQVALRIGGLNRDANNYILPQDLQTLDRRQDSTFAKSHDYNVGLSWIYDRGFTGISYSERHDRYGIPGDNAAYGACEINNTKTGFTADSCGHAQEEDDGALSWINLKEKRYAIKSELNDPFTGFSKLAGQVNYTDYQHQEMDGDTPDTTFKSRGTDARITLDNEAWAGWKGQFGTQYTQQKLTIGGDEALMDPTTTQKYSLFALQQKQWNQLHFQVSSRIDHQKIDVKRANINPDAKNFEGTAYSIAGSTDWEFVPNYKLSLTASHQERLPMAQELYSNGKHMATNTYELGNDHLDTEKSNNLELGFHFDNDRLKYNVSVFHNWFDNFIYANTLDRYQDFRLIQYTQSEARFYGVDGDISYMLSPRYTVGLFGDYVRGKLEDAGNAPRIPGGRLGARVNADFGNGYTGSAEYYHVFKQDDIASYETDGQSYNMLNLGFAYSGVLPKNMGYRIYTKANNLLDSKVYQHESFIANVPQIGRNFTVGVDFNF</sequence>
<dbReference type="EMBL" id="VTDN01000005">
    <property type="protein sequence ID" value="MEB5477034.1"/>
    <property type="molecule type" value="Genomic_DNA"/>
</dbReference>
<dbReference type="PROSITE" id="PS01156">
    <property type="entry name" value="TONB_DEPENDENT_REC_2"/>
    <property type="match status" value="1"/>
</dbReference>
<evidence type="ECO:0000259" key="13">
    <source>
        <dbReference type="Pfam" id="PF00593"/>
    </source>
</evidence>
<keyword evidence="4 9" id="KW-0812">Transmembrane</keyword>
<feature type="domain" description="TonB-dependent receptor plug" evidence="14">
    <location>
        <begin position="50"/>
        <end position="151"/>
    </location>
</feature>
<dbReference type="Gene3D" id="2.40.170.20">
    <property type="entry name" value="TonB-dependent receptor, beta-barrel domain"/>
    <property type="match status" value="1"/>
</dbReference>
<dbReference type="PROSITE" id="PS52016">
    <property type="entry name" value="TONB_DEPENDENT_REC_3"/>
    <property type="match status" value="1"/>
</dbReference>
<dbReference type="InterPro" id="IPR049843">
    <property type="entry name" value="ZnuD"/>
</dbReference>
<evidence type="ECO:0000256" key="5">
    <source>
        <dbReference type="ARBA" id="ARBA00022729"/>
    </source>
</evidence>
<proteinExistence type="inferred from homology"/>
<dbReference type="InterPro" id="IPR036942">
    <property type="entry name" value="Beta-barrel_TonB_sf"/>
</dbReference>
<evidence type="ECO:0000256" key="9">
    <source>
        <dbReference type="PROSITE-ProRule" id="PRU01360"/>
    </source>
</evidence>
<keyword evidence="15" id="KW-0675">Receptor</keyword>
<dbReference type="InterPro" id="IPR037066">
    <property type="entry name" value="Plug_dom_sf"/>
</dbReference>
<feature type="domain" description="TonB-dependent receptor-like beta-barrel" evidence="13">
    <location>
        <begin position="212"/>
        <end position="654"/>
    </location>
</feature>
<dbReference type="Proteomes" id="UP001339883">
    <property type="component" value="Unassembled WGS sequence"/>
</dbReference>
<keyword evidence="16" id="KW-1185">Reference proteome</keyword>
<accession>A0ABU6DV83</accession>
<gene>
    <name evidence="15" type="ORF">I2F25_08280</name>
</gene>
<comment type="similarity">
    <text evidence="9 11">Belongs to the TonB-dependent receptor family.</text>
</comment>
<dbReference type="PANTHER" id="PTHR30069">
    <property type="entry name" value="TONB-DEPENDENT OUTER MEMBRANE RECEPTOR"/>
    <property type="match status" value="1"/>
</dbReference>
<evidence type="ECO:0000256" key="7">
    <source>
        <dbReference type="ARBA" id="ARBA00023136"/>
    </source>
</evidence>
<name>A0ABU6DV83_9GAMM</name>
<comment type="caution">
    <text evidence="15">The sequence shown here is derived from an EMBL/GenBank/DDBJ whole genome shotgun (WGS) entry which is preliminary data.</text>
</comment>
<keyword evidence="2 9" id="KW-0813">Transport</keyword>
<dbReference type="Gene3D" id="2.170.130.10">
    <property type="entry name" value="TonB-dependent receptor, plug domain"/>
    <property type="match status" value="1"/>
</dbReference>
<feature type="chain" id="PRO_5047338042" evidence="12">
    <location>
        <begin position="23"/>
        <end position="684"/>
    </location>
</feature>
<protein>
    <submittedName>
        <fullName evidence="15">TonB-dependent receptor</fullName>
    </submittedName>
</protein>
<evidence type="ECO:0000256" key="3">
    <source>
        <dbReference type="ARBA" id="ARBA00022452"/>
    </source>
</evidence>
<dbReference type="NCBIfam" id="NF038289">
    <property type="entry name" value="Zn_piracy_ZnuD"/>
    <property type="match status" value="1"/>
</dbReference>
<dbReference type="RefSeq" id="WP_325775429.1">
    <property type="nucleotide sequence ID" value="NZ_VTDN01000005.1"/>
</dbReference>
<comment type="subcellular location">
    <subcellularLocation>
        <location evidence="1 9">Cell outer membrane</location>
        <topology evidence="1 9">Multi-pass membrane protein</topology>
    </subcellularLocation>
</comment>
<feature type="signal peptide" evidence="12">
    <location>
        <begin position="1"/>
        <end position="22"/>
    </location>
</feature>
<evidence type="ECO:0000256" key="12">
    <source>
        <dbReference type="SAM" id="SignalP"/>
    </source>
</evidence>
<evidence type="ECO:0000256" key="8">
    <source>
        <dbReference type="ARBA" id="ARBA00023237"/>
    </source>
</evidence>
<dbReference type="Pfam" id="PF07715">
    <property type="entry name" value="Plug"/>
    <property type="match status" value="1"/>
</dbReference>